<dbReference type="AlphaFoldDB" id="A0A368VK14"/>
<protein>
    <submittedName>
        <fullName evidence="1">Uncharacterized protein DUF4288</fullName>
    </submittedName>
</protein>
<comment type="caution">
    <text evidence="1">The sequence shown here is derived from an EMBL/GenBank/DDBJ whole genome shotgun (WGS) entry which is preliminary data.</text>
</comment>
<accession>A0A368VK14</accession>
<keyword evidence="2" id="KW-1185">Reference proteome</keyword>
<dbReference type="EMBL" id="QPJD01000029">
    <property type="protein sequence ID" value="RCW40862.1"/>
    <property type="molecule type" value="Genomic_DNA"/>
</dbReference>
<gene>
    <name evidence="1" type="ORF">DFP97_12917</name>
</gene>
<dbReference type="Pfam" id="PF14119">
    <property type="entry name" value="DUF4288"/>
    <property type="match status" value="1"/>
</dbReference>
<dbReference type="InterPro" id="IPR025630">
    <property type="entry name" value="DUF4288"/>
</dbReference>
<organism evidence="1 2">
    <name type="scientific">Paenibacillus prosopidis</name>
    <dbReference type="NCBI Taxonomy" id="630520"/>
    <lineage>
        <taxon>Bacteria</taxon>
        <taxon>Bacillati</taxon>
        <taxon>Bacillota</taxon>
        <taxon>Bacilli</taxon>
        <taxon>Bacillales</taxon>
        <taxon>Paenibacillaceae</taxon>
        <taxon>Paenibacillus</taxon>
    </lineage>
</organism>
<dbReference type="RefSeq" id="WP_114384129.1">
    <property type="nucleotide sequence ID" value="NZ_QPJD01000029.1"/>
</dbReference>
<sequence>MEHIDHECEKWYSVKLLFEAKISGEPQHLTIDDAFDESKTYEERLYLIYAGSFEEAYEKAEREAKDSETNHINPYGQLVEWVYVQPLDCFHLFEDEIKDKTEIYSRQFDVSKETSMNEVLQRFFPEVTEEE</sequence>
<dbReference type="Proteomes" id="UP000252415">
    <property type="component" value="Unassembled WGS sequence"/>
</dbReference>
<reference evidence="1 2" key="1">
    <citation type="submission" date="2018-07" db="EMBL/GenBank/DDBJ databases">
        <title>Genomic Encyclopedia of Type Strains, Phase III (KMG-III): the genomes of soil and plant-associated and newly described type strains.</title>
        <authorList>
            <person name="Whitman W."/>
        </authorList>
    </citation>
    <scope>NUCLEOTIDE SEQUENCE [LARGE SCALE GENOMIC DNA]</scope>
    <source>
        <strain evidence="1 2">CECT 7506</strain>
    </source>
</reference>
<name>A0A368VK14_9BACL</name>
<proteinExistence type="predicted"/>
<evidence type="ECO:0000313" key="2">
    <source>
        <dbReference type="Proteomes" id="UP000252415"/>
    </source>
</evidence>
<evidence type="ECO:0000313" key="1">
    <source>
        <dbReference type="EMBL" id="RCW40862.1"/>
    </source>
</evidence>